<keyword evidence="1" id="KW-0812">Transmembrane</keyword>
<keyword evidence="1" id="KW-0472">Membrane</keyword>
<feature type="transmembrane region" description="Helical" evidence="1">
    <location>
        <begin position="6"/>
        <end position="26"/>
    </location>
</feature>
<dbReference type="GO" id="GO:0016740">
    <property type="term" value="F:transferase activity"/>
    <property type="evidence" value="ECO:0007669"/>
    <property type="project" value="UniProtKB-KW"/>
</dbReference>
<gene>
    <name evidence="2" type="ORF">FHS18_005314</name>
</gene>
<evidence type="ECO:0000313" key="3">
    <source>
        <dbReference type="Proteomes" id="UP000570361"/>
    </source>
</evidence>
<name>A0A7W5B3U3_9BACL</name>
<accession>A0A7W5B3U3</accession>
<organism evidence="2 3">
    <name type="scientific">Paenibacillus phyllosphaerae</name>
    <dbReference type="NCBI Taxonomy" id="274593"/>
    <lineage>
        <taxon>Bacteria</taxon>
        <taxon>Bacillati</taxon>
        <taxon>Bacillota</taxon>
        <taxon>Bacilli</taxon>
        <taxon>Bacillales</taxon>
        <taxon>Paenibacillaceae</taxon>
        <taxon>Paenibacillus</taxon>
    </lineage>
</organism>
<protein>
    <submittedName>
        <fullName evidence="2">UDP-N-acetylmuramyl pentapeptide phosphotransferase/UDP-N-acetylglucosamine-1-phosphate transferase</fullName>
    </submittedName>
</protein>
<evidence type="ECO:0000256" key="1">
    <source>
        <dbReference type="SAM" id="Phobius"/>
    </source>
</evidence>
<comment type="caution">
    <text evidence="2">The sequence shown here is derived from an EMBL/GenBank/DDBJ whole genome shotgun (WGS) entry which is preliminary data.</text>
</comment>
<dbReference type="RefSeq" id="WP_183603307.1">
    <property type="nucleotide sequence ID" value="NZ_JACHXK010000017.1"/>
</dbReference>
<feature type="transmembrane region" description="Helical" evidence="1">
    <location>
        <begin position="47"/>
        <end position="65"/>
    </location>
</feature>
<dbReference type="EMBL" id="JACHXK010000017">
    <property type="protein sequence ID" value="MBB3113211.1"/>
    <property type="molecule type" value="Genomic_DNA"/>
</dbReference>
<keyword evidence="3" id="KW-1185">Reference proteome</keyword>
<dbReference type="Proteomes" id="UP000570361">
    <property type="component" value="Unassembled WGS sequence"/>
</dbReference>
<keyword evidence="2" id="KW-0808">Transferase</keyword>
<proteinExistence type="predicted"/>
<sequence>MISVLAIIGIIIGCYIVFRAIQLTVLQVGEAGRSGEKLGKTRTVAGCIWVYTRDTVICLFCLTILYVSAQQMLGGSFGWYILLALVGLGGLGMFWPRRLEEDA</sequence>
<evidence type="ECO:0000313" key="2">
    <source>
        <dbReference type="EMBL" id="MBB3113211.1"/>
    </source>
</evidence>
<keyword evidence="1" id="KW-1133">Transmembrane helix</keyword>
<dbReference type="AlphaFoldDB" id="A0A7W5B3U3"/>
<feature type="transmembrane region" description="Helical" evidence="1">
    <location>
        <begin position="77"/>
        <end position="95"/>
    </location>
</feature>
<reference evidence="2 3" key="1">
    <citation type="submission" date="2020-08" db="EMBL/GenBank/DDBJ databases">
        <title>Genomic Encyclopedia of Type Strains, Phase III (KMG-III): the genomes of soil and plant-associated and newly described type strains.</title>
        <authorList>
            <person name="Whitman W."/>
        </authorList>
    </citation>
    <scope>NUCLEOTIDE SEQUENCE [LARGE SCALE GENOMIC DNA]</scope>
    <source>
        <strain evidence="2 3">CECT 5862</strain>
    </source>
</reference>